<evidence type="ECO:0000256" key="2">
    <source>
        <dbReference type="ARBA" id="ARBA00023004"/>
    </source>
</evidence>
<dbReference type="KEGG" id="sper:EW093_00230"/>
<dbReference type="EMBL" id="CP035807">
    <property type="protein sequence ID" value="QEN03193.1"/>
    <property type="molecule type" value="Genomic_DNA"/>
</dbReference>
<dbReference type="CDD" id="cd10549">
    <property type="entry name" value="MtMvhB_like"/>
    <property type="match status" value="1"/>
</dbReference>
<keyword evidence="3" id="KW-0411">Iron-sulfur</keyword>
<dbReference type="InterPro" id="IPR017900">
    <property type="entry name" value="4Fe4S_Fe_S_CS"/>
</dbReference>
<keyword evidence="6" id="KW-1185">Reference proteome</keyword>
<dbReference type="AlphaFoldDB" id="A0A5C1Q554"/>
<evidence type="ECO:0000259" key="4">
    <source>
        <dbReference type="PROSITE" id="PS51379"/>
    </source>
</evidence>
<keyword evidence="2" id="KW-0408">Iron</keyword>
<dbReference type="InterPro" id="IPR004108">
    <property type="entry name" value="Fe_hydrogenase_lsu_C"/>
</dbReference>
<feature type="domain" description="4Fe-4S ferredoxin-type" evidence="4">
    <location>
        <begin position="138"/>
        <end position="167"/>
    </location>
</feature>
<dbReference type="NCBIfam" id="TIGR04105">
    <property type="entry name" value="FeFe_hydrog_B1"/>
    <property type="match status" value="1"/>
</dbReference>
<dbReference type="Pfam" id="PF12838">
    <property type="entry name" value="Fer4_7"/>
    <property type="match status" value="1"/>
</dbReference>
<keyword evidence="1" id="KW-0479">Metal-binding</keyword>
<dbReference type="InterPro" id="IPR050340">
    <property type="entry name" value="Cytosolic_Fe-S_CAF"/>
</dbReference>
<name>A0A5C1Q554_9SPIO</name>
<reference evidence="5 6" key="1">
    <citation type="submission" date="2019-02" db="EMBL/GenBank/DDBJ databases">
        <authorList>
            <person name="Fomenkov A."/>
            <person name="Dubinina G."/>
            <person name="Grabovich M."/>
            <person name="Vincze T."/>
            <person name="Roberts R.J."/>
        </authorList>
    </citation>
    <scope>NUCLEOTIDE SEQUENCE [LARGE SCALE GENOMIC DNA]</scope>
    <source>
        <strain evidence="5 6">P</strain>
    </source>
</reference>
<dbReference type="Pfam" id="PF02906">
    <property type="entry name" value="Fe_hyd_lg_C"/>
    <property type="match status" value="1"/>
</dbReference>
<dbReference type="GO" id="GO:0046872">
    <property type="term" value="F:metal ion binding"/>
    <property type="evidence" value="ECO:0007669"/>
    <property type="project" value="UniProtKB-KW"/>
</dbReference>
<sequence>MIYNNAIQIKRDILYRTSLALLNSDLDRLNRIPVEAAPRNLENIRCCIHKDRAVIKYRVMAALGYSIEDEIDEIEQLSSYASRIDVYNKADKRILTVIKDACRSCKLGHHYISDVCVGCVARPCTTICPKNAIKVINGRSVIDKGLCIDCGKCTTVCPYNAIVKVPVPCEISCPVDALKKNRENIAEIDLNKCISCGRCLKSCPFGAITEKSQIPYIISELKNGSKINALIAPSIIGQFPGELSQIKLGIKKLGFHDVIDVAESASIVAQKEAKEFIDKDCIMTSSCCPSYMECVDKHLQNMKSNVSHTESPMILCGKSIKDSDDKVINVFIGPCLAKKVEASKSDLIDYVLTFEELGALFMAKNIDVLSLKSNESSINKSGYRFASSGGVLTGVSHGVRDYGVWIKGEALNGLSKKSIKKLKVFNKIPHGFDFLEVMACEGGCINGPGVIVSPDISKKKLEEICKNR</sequence>
<dbReference type="Proteomes" id="UP000323824">
    <property type="component" value="Chromosome"/>
</dbReference>
<dbReference type="InterPro" id="IPR009016">
    <property type="entry name" value="Fe_hydrogenase"/>
</dbReference>
<accession>A0A5C1Q554</accession>
<dbReference type="InterPro" id="IPR017896">
    <property type="entry name" value="4Fe4S_Fe-S-bd"/>
</dbReference>
<protein>
    <submittedName>
        <fullName evidence="5">4Fe-4S dicluster domain-containing protein</fullName>
    </submittedName>
</protein>
<dbReference type="GO" id="GO:0051536">
    <property type="term" value="F:iron-sulfur cluster binding"/>
    <property type="evidence" value="ECO:0007669"/>
    <property type="project" value="UniProtKB-KW"/>
</dbReference>
<reference evidence="5 6" key="2">
    <citation type="submission" date="2019-09" db="EMBL/GenBank/DDBJ databases">
        <title>Complete Genome Sequence and Methylome Analysis of free living Spirochaetas.</title>
        <authorList>
            <person name="Leshcheva N."/>
            <person name="Mikheeva N."/>
        </authorList>
    </citation>
    <scope>NUCLEOTIDE SEQUENCE [LARGE SCALE GENOMIC DNA]</scope>
    <source>
        <strain evidence="5 6">P</strain>
    </source>
</reference>
<feature type="domain" description="4Fe-4S ferredoxin-type" evidence="4">
    <location>
        <begin position="184"/>
        <end position="213"/>
    </location>
</feature>
<dbReference type="PANTHER" id="PTHR11615">
    <property type="entry name" value="NITRATE, FORMATE, IRON DEHYDROGENASE"/>
    <property type="match status" value="1"/>
</dbReference>
<gene>
    <name evidence="5" type="ORF">EW093_00230</name>
</gene>
<dbReference type="Gene3D" id="3.40.950.10">
    <property type="entry name" value="Fe-only Hydrogenase (Larger Subunit), Chain L, domain 3"/>
    <property type="match status" value="1"/>
</dbReference>
<evidence type="ECO:0000256" key="3">
    <source>
        <dbReference type="ARBA" id="ARBA00023014"/>
    </source>
</evidence>
<evidence type="ECO:0000313" key="6">
    <source>
        <dbReference type="Proteomes" id="UP000323824"/>
    </source>
</evidence>
<dbReference type="RefSeq" id="WP_149566453.1">
    <property type="nucleotide sequence ID" value="NZ_CP035807.1"/>
</dbReference>
<dbReference type="OrthoDB" id="9798098at2"/>
<proteinExistence type="predicted"/>
<dbReference type="SUPFAM" id="SSF54862">
    <property type="entry name" value="4Fe-4S ferredoxins"/>
    <property type="match status" value="1"/>
</dbReference>
<evidence type="ECO:0000256" key="1">
    <source>
        <dbReference type="ARBA" id="ARBA00022723"/>
    </source>
</evidence>
<dbReference type="SUPFAM" id="SSF53920">
    <property type="entry name" value="Fe-only hydrogenase"/>
    <property type="match status" value="1"/>
</dbReference>
<dbReference type="PROSITE" id="PS51379">
    <property type="entry name" value="4FE4S_FER_2"/>
    <property type="match status" value="3"/>
</dbReference>
<dbReference type="Gene3D" id="3.30.70.20">
    <property type="match status" value="2"/>
</dbReference>
<evidence type="ECO:0000313" key="5">
    <source>
        <dbReference type="EMBL" id="QEN03193.1"/>
    </source>
</evidence>
<feature type="domain" description="4Fe-4S ferredoxin-type" evidence="4">
    <location>
        <begin position="107"/>
        <end position="137"/>
    </location>
</feature>
<organism evidence="5 6">
    <name type="scientific">Thiospirochaeta perfilievii</name>
    <dbReference type="NCBI Taxonomy" id="252967"/>
    <lineage>
        <taxon>Bacteria</taxon>
        <taxon>Pseudomonadati</taxon>
        <taxon>Spirochaetota</taxon>
        <taxon>Spirochaetia</taxon>
        <taxon>Spirochaetales</taxon>
        <taxon>Spirochaetaceae</taxon>
        <taxon>Thiospirochaeta</taxon>
    </lineage>
</organism>
<dbReference type="InterPro" id="IPR027631">
    <property type="entry name" value="Mono_FeFe_hydrog"/>
</dbReference>
<dbReference type="PROSITE" id="PS00198">
    <property type="entry name" value="4FE4S_FER_1"/>
    <property type="match status" value="1"/>
</dbReference>